<evidence type="ECO:0000313" key="2">
    <source>
        <dbReference type="Proteomes" id="UP000253664"/>
    </source>
</evidence>
<accession>A0A367LKE5</accession>
<keyword evidence="2" id="KW-1185">Reference proteome</keyword>
<sequence length="44" mass="5039">MPNLSYLTTSPPLLSTPSRSFCLRRLYLIGRLTRPFRLTRNAGT</sequence>
<name>A0A367LKE5_9HYPO</name>
<comment type="caution">
    <text evidence="1">The sequence shown here is derived from an EMBL/GenBank/DDBJ whole genome shotgun (WGS) entry which is preliminary data.</text>
</comment>
<dbReference type="AlphaFoldDB" id="A0A367LKE5"/>
<gene>
    <name evidence="1" type="ORF">L249_7043</name>
</gene>
<evidence type="ECO:0000313" key="1">
    <source>
        <dbReference type="EMBL" id="RCI14870.1"/>
    </source>
</evidence>
<proteinExistence type="predicted"/>
<dbReference type="EMBL" id="LKCN02000003">
    <property type="protein sequence ID" value="RCI14870.1"/>
    <property type="molecule type" value="Genomic_DNA"/>
</dbReference>
<feature type="non-terminal residue" evidence="1">
    <location>
        <position position="44"/>
    </location>
</feature>
<reference evidence="1 2" key="1">
    <citation type="journal article" date="2015" name="BMC Genomics">
        <title>Insights from the genome of Ophiocordyceps polyrhachis-furcata to pathogenicity and host specificity in insect fungi.</title>
        <authorList>
            <person name="Wichadakul D."/>
            <person name="Kobmoo N."/>
            <person name="Ingsriswang S."/>
            <person name="Tangphatsornruang S."/>
            <person name="Chantasingh D."/>
            <person name="Luangsa-ard J.J."/>
            <person name="Eurwilaichitr L."/>
        </authorList>
    </citation>
    <scope>NUCLEOTIDE SEQUENCE [LARGE SCALE GENOMIC DNA]</scope>
    <source>
        <strain evidence="1 2">BCC 54312</strain>
    </source>
</reference>
<dbReference type="Proteomes" id="UP000253664">
    <property type="component" value="Unassembled WGS sequence"/>
</dbReference>
<protein>
    <submittedName>
        <fullName evidence="1">Uncharacterized protein</fullName>
    </submittedName>
</protein>
<organism evidence="1 2">
    <name type="scientific">Ophiocordyceps polyrhachis-furcata BCC 54312</name>
    <dbReference type="NCBI Taxonomy" id="1330021"/>
    <lineage>
        <taxon>Eukaryota</taxon>
        <taxon>Fungi</taxon>
        <taxon>Dikarya</taxon>
        <taxon>Ascomycota</taxon>
        <taxon>Pezizomycotina</taxon>
        <taxon>Sordariomycetes</taxon>
        <taxon>Hypocreomycetidae</taxon>
        <taxon>Hypocreales</taxon>
        <taxon>Ophiocordycipitaceae</taxon>
        <taxon>Ophiocordyceps</taxon>
    </lineage>
</organism>